<dbReference type="PANTHER" id="PTHR11927">
    <property type="entry name" value="GALACTOSIDE 2-L-FUCOSYLTRANSFERASE"/>
    <property type="match status" value="1"/>
</dbReference>
<keyword evidence="3" id="KW-0325">Glycoprotein</keyword>
<dbReference type="InterPro" id="IPR002516">
    <property type="entry name" value="Glyco_trans_11"/>
</dbReference>
<accession>A0A7R9CZC6</accession>
<evidence type="ECO:0000313" key="4">
    <source>
        <dbReference type="EMBL" id="CAD7405267.1"/>
    </source>
</evidence>
<evidence type="ECO:0000256" key="1">
    <source>
        <dbReference type="ARBA" id="ARBA00022676"/>
    </source>
</evidence>
<keyword evidence="1 3" id="KW-0328">Glycosyltransferase</keyword>
<dbReference type="GO" id="GO:0008107">
    <property type="term" value="F:galactoside 2-alpha-L-fucosyltransferase activity"/>
    <property type="evidence" value="ECO:0007669"/>
    <property type="project" value="InterPro"/>
</dbReference>
<proteinExistence type="inferred from homology"/>
<comment type="similarity">
    <text evidence="3">Belongs to the glycosyltransferase 11 family.</text>
</comment>
<name>A0A7R9CZC6_TIMPO</name>
<comment type="pathway">
    <text evidence="3">Protein modification; protein glycosylation.</text>
</comment>
<organism evidence="4">
    <name type="scientific">Timema poppense</name>
    <name type="common">Walking stick</name>
    <dbReference type="NCBI Taxonomy" id="170557"/>
    <lineage>
        <taxon>Eukaryota</taxon>
        <taxon>Metazoa</taxon>
        <taxon>Ecdysozoa</taxon>
        <taxon>Arthropoda</taxon>
        <taxon>Hexapoda</taxon>
        <taxon>Insecta</taxon>
        <taxon>Pterygota</taxon>
        <taxon>Neoptera</taxon>
        <taxon>Polyneoptera</taxon>
        <taxon>Phasmatodea</taxon>
        <taxon>Timematodea</taxon>
        <taxon>Timematoidea</taxon>
        <taxon>Timematidae</taxon>
        <taxon>Timema</taxon>
    </lineage>
</organism>
<dbReference type="AlphaFoldDB" id="A0A7R9CZC6"/>
<dbReference type="GO" id="GO:0032580">
    <property type="term" value="C:Golgi cisterna membrane"/>
    <property type="evidence" value="ECO:0007669"/>
    <property type="project" value="UniProtKB-SubCell"/>
</dbReference>
<keyword evidence="2 3" id="KW-0808">Transferase</keyword>
<comment type="subcellular location">
    <subcellularLocation>
        <location evidence="3">Golgi apparatus</location>
        <location evidence="3">Golgi stack membrane</location>
        <topology evidence="3">Single-pass type II membrane protein</topology>
    </subcellularLocation>
</comment>
<keyword evidence="3" id="KW-0812">Transmembrane</keyword>
<sequence>MNPKLTVKKQYTVLIESIVPLIRELKKEFKNKRKHLNVAQVRLHRARSSMNNKYGNRETLYVGVHVRRADYIGYLRSGGVTTIADINYYRHAVAWMLRKLISESASSHNIAFILASDDDVWCKKKLLPEIKKEIRLFTNQTKLDNHNTSLSKASR</sequence>
<reference evidence="4" key="1">
    <citation type="submission" date="2020-11" db="EMBL/GenBank/DDBJ databases">
        <authorList>
            <person name="Tran Van P."/>
        </authorList>
    </citation>
    <scope>NUCLEOTIDE SEQUENCE</scope>
</reference>
<evidence type="ECO:0000256" key="2">
    <source>
        <dbReference type="ARBA" id="ARBA00022679"/>
    </source>
</evidence>
<dbReference type="EC" id="2.4.1.-" evidence="3"/>
<evidence type="ECO:0000256" key="3">
    <source>
        <dbReference type="RuleBase" id="RU363129"/>
    </source>
</evidence>
<dbReference type="GO" id="GO:0005975">
    <property type="term" value="P:carbohydrate metabolic process"/>
    <property type="evidence" value="ECO:0007669"/>
    <property type="project" value="InterPro"/>
</dbReference>
<gene>
    <name evidence="4" type="ORF">TPSB3V08_LOCUS4894</name>
</gene>
<keyword evidence="3" id="KW-0333">Golgi apparatus</keyword>
<dbReference type="UniPathway" id="UPA00378"/>
<keyword evidence="3" id="KW-0735">Signal-anchor</keyword>
<dbReference type="PANTHER" id="PTHR11927:SF9">
    <property type="entry name" value="L-FUCOSYLTRANSFERASE"/>
    <property type="match status" value="1"/>
</dbReference>
<dbReference type="EMBL" id="OD002453">
    <property type="protein sequence ID" value="CAD7405267.1"/>
    <property type="molecule type" value="Genomic_DNA"/>
</dbReference>
<protein>
    <recommendedName>
        <fullName evidence="3">L-Fucosyltransferase</fullName>
        <ecNumber evidence="3">2.4.1.-</ecNumber>
    </recommendedName>
</protein>
<dbReference type="Pfam" id="PF01531">
    <property type="entry name" value="Glyco_transf_11"/>
    <property type="match status" value="1"/>
</dbReference>